<organism evidence="1 2">
    <name type="scientific">Laccaria amethystina LaAM-08-1</name>
    <dbReference type="NCBI Taxonomy" id="1095629"/>
    <lineage>
        <taxon>Eukaryota</taxon>
        <taxon>Fungi</taxon>
        <taxon>Dikarya</taxon>
        <taxon>Basidiomycota</taxon>
        <taxon>Agaricomycotina</taxon>
        <taxon>Agaricomycetes</taxon>
        <taxon>Agaricomycetidae</taxon>
        <taxon>Agaricales</taxon>
        <taxon>Agaricineae</taxon>
        <taxon>Hydnangiaceae</taxon>
        <taxon>Laccaria</taxon>
    </lineage>
</organism>
<dbReference type="OrthoDB" id="3267648at2759"/>
<protein>
    <submittedName>
        <fullName evidence="1">Uncharacterized protein</fullName>
    </submittedName>
</protein>
<dbReference type="AlphaFoldDB" id="A0A0C9Y7Z3"/>
<dbReference type="HOGENOM" id="CLU_978450_0_0_1"/>
<sequence length="250" mass="28104">NISQTTTSPTNIAHYGPPENGFHFDGPATPQLPRKSRLISRNYIQQLADIVKRDCDAPPEDRIDLVRFSFGEMGHPLPSTETWRVLDGLRPRHLEIIPRIDLRRLLNGMHTPWPLETVLINGEDASGGDRTIPRAFSGLRDLTLHKCPGLSLIAPTGGGGLVNLKSLRIKGSNVMDSFVHISHANKALFHSVERLVLLSYYTGISFMHRGHREWLSTYRRRRPPSSRLRHLCPILPSTISQTSLAHSTCY</sequence>
<reference evidence="2" key="2">
    <citation type="submission" date="2015-01" db="EMBL/GenBank/DDBJ databases">
        <title>Evolutionary Origins and Diversification of the Mycorrhizal Mutualists.</title>
        <authorList>
            <consortium name="DOE Joint Genome Institute"/>
            <consortium name="Mycorrhizal Genomics Consortium"/>
            <person name="Kohler A."/>
            <person name="Kuo A."/>
            <person name="Nagy L.G."/>
            <person name="Floudas D."/>
            <person name="Copeland A."/>
            <person name="Barry K.W."/>
            <person name="Cichocki N."/>
            <person name="Veneault-Fourrey C."/>
            <person name="LaButti K."/>
            <person name="Lindquist E.A."/>
            <person name="Lipzen A."/>
            <person name="Lundell T."/>
            <person name="Morin E."/>
            <person name="Murat C."/>
            <person name="Riley R."/>
            <person name="Ohm R."/>
            <person name="Sun H."/>
            <person name="Tunlid A."/>
            <person name="Henrissat B."/>
            <person name="Grigoriev I.V."/>
            <person name="Hibbett D.S."/>
            <person name="Martin F."/>
        </authorList>
    </citation>
    <scope>NUCLEOTIDE SEQUENCE [LARGE SCALE GENOMIC DNA]</scope>
    <source>
        <strain evidence="2">LaAM-08-1</strain>
    </source>
</reference>
<gene>
    <name evidence="1" type="ORF">K443DRAFT_634115</name>
</gene>
<reference evidence="1 2" key="1">
    <citation type="submission" date="2014-04" db="EMBL/GenBank/DDBJ databases">
        <authorList>
            <consortium name="DOE Joint Genome Institute"/>
            <person name="Kuo A."/>
            <person name="Kohler A."/>
            <person name="Nagy L.G."/>
            <person name="Floudas D."/>
            <person name="Copeland A."/>
            <person name="Barry K.W."/>
            <person name="Cichocki N."/>
            <person name="Veneault-Fourrey C."/>
            <person name="LaButti K."/>
            <person name="Lindquist E.A."/>
            <person name="Lipzen A."/>
            <person name="Lundell T."/>
            <person name="Morin E."/>
            <person name="Murat C."/>
            <person name="Sun H."/>
            <person name="Tunlid A."/>
            <person name="Henrissat B."/>
            <person name="Grigoriev I.V."/>
            <person name="Hibbett D.S."/>
            <person name="Martin F."/>
            <person name="Nordberg H.P."/>
            <person name="Cantor M.N."/>
            <person name="Hua S.X."/>
        </authorList>
    </citation>
    <scope>NUCLEOTIDE SEQUENCE [LARGE SCALE GENOMIC DNA]</scope>
    <source>
        <strain evidence="1 2">LaAM-08-1</strain>
    </source>
</reference>
<evidence type="ECO:0000313" key="1">
    <source>
        <dbReference type="EMBL" id="KIK06337.1"/>
    </source>
</evidence>
<dbReference type="Proteomes" id="UP000054477">
    <property type="component" value="Unassembled WGS sequence"/>
</dbReference>
<name>A0A0C9Y7Z3_9AGAR</name>
<dbReference type="EMBL" id="KN838553">
    <property type="protein sequence ID" value="KIK06337.1"/>
    <property type="molecule type" value="Genomic_DNA"/>
</dbReference>
<evidence type="ECO:0000313" key="2">
    <source>
        <dbReference type="Proteomes" id="UP000054477"/>
    </source>
</evidence>
<accession>A0A0C9Y7Z3</accession>
<feature type="non-terminal residue" evidence="1">
    <location>
        <position position="1"/>
    </location>
</feature>
<proteinExistence type="predicted"/>
<keyword evidence="2" id="KW-1185">Reference proteome</keyword>